<evidence type="ECO:0000313" key="1">
    <source>
        <dbReference type="EMBL" id="CEK64718.1"/>
    </source>
</evidence>
<protein>
    <submittedName>
        <fullName evidence="1">Uncharacterized protein</fullName>
    </submittedName>
</protein>
<gene>
    <name evidence="1" type="primary">ORF52689</name>
</gene>
<reference evidence="1" key="1">
    <citation type="submission" date="2014-12" db="EMBL/GenBank/DDBJ databases">
        <title>Insight into the proteome of Arion vulgaris.</title>
        <authorList>
            <person name="Aradska J."/>
            <person name="Bulat T."/>
            <person name="Smidak R."/>
            <person name="Sarate P."/>
            <person name="Gangsoo J."/>
            <person name="Sialana F."/>
            <person name="Bilban M."/>
            <person name="Lubec G."/>
        </authorList>
    </citation>
    <scope>NUCLEOTIDE SEQUENCE</scope>
    <source>
        <tissue evidence="1">Skin</tissue>
    </source>
</reference>
<dbReference type="AlphaFoldDB" id="A0A0B6Z862"/>
<name>A0A0B6Z862_9EUPU</name>
<accession>A0A0B6Z862</accession>
<feature type="non-terminal residue" evidence="1">
    <location>
        <position position="70"/>
    </location>
</feature>
<proteinExistence type="predicted"/>
<feature type="non-terminal residue" evidence="1">
    <location>
        <position position="1"/>
    </location>
</feature>
<organism evidence="1">
    <name type="scientific">Arion vulgaris</name>
    <dbReference type="NCBI Taxonomy" id="1028688"/>
    <lineage>
        <taxon>Eukaryota</taxon>
        <taxon>Metazoa</taxon>
        <taxon>Spiralia</taxon>
        <taxon>Lophotrochozoa</taxon>
        <taxon>Mollusca</taxon>
        <taxon>Gastropoda</taxon>
        <taxon>Heterobranchia</taxon>
        <taxon>Euthyneura</taxon>
        <taxon>Panpulmonata</taxon>
        <taxon>Eupulmonata</taxon>
        <taxon>Stylommatophora</taxon>
        <taxon>Helicina</taxon>
        <taxon>Arionoidea</taxon>
        <taxon>Arionidae</taxon>
        <taxon>Arion</taxon>
    </lineage>
</organism>
<dbReference type="EMBL" id="HACG01017853">
    <property type="protein sequence ID" value="CEK64718.1"/>
    <property type="molecule type" value="Transcribed_RNA"/>
</dbReference>
<sequence length="70" mass="7957">QKHRPTFTPEVGKMIYPIFVRLTDPALLERCSKMGTQNANESFNSLIWQRSPKTIFASRMSVETATSLVV</sequence>